<evidence type="ECO:0000259" key="1">
    <source>
        <dbReference type="PROSITE" id="PS51707"/>
    </source>
</evidence>
<accession>A0A1F8ATA9</accession>
<dbReference type="CDD" id="cd07890">
    <property type="entry name" value="CYTH-like_AC_IV-like"/>
    <property type="match status" value="1"/>
</dbReference>
<sequence>MANQDIEIEIKTTLDNPDDVKEFLNENGKLVSKDVFQKDTYFIPTHRDFLNVKYPFEWLRLRESQKGFSINYKHFHPENVKKTDYCDEFETKIENVEAIKKIFQNLNIKETVVVEKVRTTWMFEEVEIVIDEVKDLGSYIELETTAHFEKPQEGKKFLYKILKKLNAKVGEEDLRGYPFRILENKGYKFGE</sequence>
<dbReference type="InterPro" id="IPR033469">
    <property type="entry name" value="CYTH-like_dom_sf"/>
</dbReference>
<dbReference type="EMBL" id="MGGW01000014">
    <property type="protein sequence ID" value="OGM54455.1"/>
    <property type="molecule type" value="Genomic_DNA"/>
</dbReference>
<evidence type="ECO:0000313" key="2">
    <source>
        <dbReference type="EMBL" id="OGM54455.1"/>
    </source>
</evidence>
<dbReference type="PROSITE" id="PS51707">
    <property type="entry name" value="CYTH"/>
    <property type="match status" value="1"/>
</dbReference>
<feature type="domain" description="CYTH" evidence="1">
    <location>
        <begin position="5"/>
        <end position="183"/>
    </location>
</feature>
<dbReference type="InterPro" id="IPR023577">
    <property type="entry name" value="CYTH_domain"/>
</dbReference>
<gene>
    <name evidence="2" type="ORF">A3E44_00120</name>
</gene>
<dbReference type="PANTHER" id="PTHR21028:SF2">
    <property type="entry name" value="CYTH DOMAIN-CONTAINING PROTEIN"/>
    <property type="match status" value="1"/>
</dbReference>
<comment type="caution">
    <text evidence="2">The sequence shown here is derived from an EMBL/GenBank/DDBJ whole genome shotgun (WGS) entry which is preliminary data.</text>
</comment>
<dbReference type="PANTHER" id="PTHR21028">
    <property type="entry name" value="SI:CH211-156B7.4"/>
    <property type="match status" value="1"/>
</dbReference>
<dbReference type="Proteomes" id="UP000178603">
    <property type="component" value="Unassembled WGS sequence"/>
</dbReference>
<protein>
    <recommendedName>
        <fullName evidence="1">CYTH domain-containing protein</fullName>
    </recommendedName>
</protein>
<dbReference type="Pfam" id="PF01928">
    <property type="entry name" value="CYTH"/>
    <property type="match status" value="1"/>
</dbReference>
<organism evidence="2 3">
    <name type="scientific">Candidatus Woesebacteria bacterium RIFCSPHIGHO2_12_FULL_41_24</name>
    <dbReference type="NCBI Taxonomy" id="1802510"/>
    <lineage>
        <taxon>Bacteria</taxon>
        <taxon>Candidatus Woeseibacteriota</taxon>
    </lineage>
</organism>
<reference evidence="2 3" key="1">
    <citation type="journal article" date="2016" name="Nat. Commun.">
        <title>Thousands of microbial genomes shed light on interconnected biogeochemical processes in an aquifer system.</title>
        <authorList>
            <person name="Anantharaman K."/>
            <person name="Brown C.T."/>
            <person name="Hug L.A."/>
            <person name="Sharon I."/>
            <person name="Castelle C.J."/>
            <person name="Probst A.J."/>
            <person name="Thomas B.C."/>
            <person name="Singh A."/>
            <person name="Wilkins M.J."/>
            <person name="Karaoz U."/>
            <person name="Brodie E.L."/>
            <person name="Williams K.H."/>
            <person name="Hubbard S.S."/>
            <person name="Banfield J.F."/>
        </authorList>
    </citation>
    <scope>NUCLEOTIDE SEQUENCE [LARGE SCALE GENOMIC DNA]</scope>
</reference>
<proteinExistence type="predicted"/>
<dbReference type="SMART" id="SM01118">
    <property type="entry name" value="CYTH"/>
    <property type="match status" value="1"/>
</dbReference>
<name>A0A1F8ATA9_9BACT</name>
<dbReference type="SUPFAM" id="SSF55154">
    <property type="entry name" value="CYTH-like phosphatases"/>
    <property type="match status" value="1"/>
</dbReference>
<evidence type="ECO:0000313" key="3">
    <source>
        <dbReference type="Proteomes" id="UP000178603"/>
    </source>
</evidence>
<dbReference type="Gene3D" id="2.40.320.10">
    <property type="entry name" value="Hypothetical Protein Pfu-838710-001"/>
    <property type="match status" value="1"/>
</dbReference>
<dbReference type="NCBIfam" id="TIGR00318">
    <property type="entry name" value="cyaB"/>
    <property type="match status" value="1"/>
</dbReference>
<dbReference type="InterPro" id="IPR008173">
    <property type="entry name" value="Adenylyl_cyclase_CyaB"/>
</dbReference>
<dbReference type="AlphaFoldDB" id="A0A1F8ATA9"/>